<dbReference type="AlphaFoldDB" id="A0AAD8N3F4"/>
<sequence>MVHKEWLENKGDVGTNPKQKKKLGGVKSALFIYVAMGLENLDQISHMLTNYMGTSYLLSLFGGFVCDTYLSRYRSSILFGSVEVLGYAVLAAQAFFKELRPSPCKDVPPLLMNQCESSDSGQVAMLYIGLYLAAIGTGGLKAAAPLLGADQFDEEDPEEAASLSLYFNWLFFPLLLELSLVLLSWSGLIHFKVFVVAIINRNLSFPETADGFHDIKHGTGDEILKKTVQFKFFDRATIIRNTDSSNSCALLIGYVIDSCIIRFL</sequence>
<keyword evidence="3 7" id="KW-0812">Transmembrane</keyword>
<keyword evidence="4 7" id="KW-1133">Transmembrane helix</keyword>
<evidence type="ECO:0000256" key="2">
    <source>
        <dbReference type="ARBA" id="ARBA00005982"/>
    </source>
</evidence>
<evidence type="ECO:0000256" key="5">
    <source>
        <dbReference type="ARBA" id="ARBA00023136"/>
    </source>
</evidence>
<dbReference type="EMBL" id="JAUIZM010000003">
    <property type="protein sequence ID" value="KAK1394532.1"/>
    <property type="molecule type" value="Genomic_DNA"/>
</dbReference>
<keyword evidence="9" id="KW-1185">Reference proteome</keyword>
<comment type="caution">
    <text evidence="8">The sequence shown here is derived from an EMBL/GenBank/DDBJ whole genome shotgun (WGS) entry which is preliminary data.</text>
</comment>
<dbReference type="InterPro" id="IPR036259">
    <property type="entry name" value="MFS_trans_sf"/>
</dbReference>
<dbReference type="GO" id="GO:0016020">
    <property type="term" value="C:membrane"/>
    <property type="evidence" value="ECO:0007669"/>
    <property type="project" value="UniProtKB-SubCell"/>
</dbReference>
<evidence type="ECO:0000256" key="3">
    <source>
        <dbReference type="ARBA" id="ARBA00022692"/>
    </source>
</evidence>
<reference evidence="8" key="1">
    <citation type="submission" date="2023-02" db="EMBL/GenBank/DDBJ databases">
        <title>Genome of toxic invasive species Heracleum sosnowskyi carries increased number of genes despite the absence of recent whole-genome duplications.</title>
        <authorList>
            <person name="Schelkunov M."/>
            <person name="Shtratnikova V."/>
            <person name="Makarenko M."/>
            <person name="Klepikova A."/>
            <person name="Omelchenko D."/>
            <person name="Novikova G."/>
            <person name="Obukhova E."/>
            <person name="Bogdanov V."/>
            <person name="Penin A."/>
            <person name="Logacheva M."/>
        </authorList>
    </citation>
    <scope>NUCLEOTIDE SEQUENCE</scope>
    <source>
        <strain evidence="8">Hsosn_3</strain>
        <tissue evidence="8">Leaf</tissue>
    </source>
</reference>
<protein>
    <submittedName>
        <fullName evidence="8">Uncharacterized protein</fullName>
    </submittedName>
</protein>
<comment type="similarity">
    <text evidence="6">Belongs to the major facilitator superfamily. Phosphate:H(+) symporter (TC 2.A.1.9) family.</text>
</comment>
<dbReference type="InterPro" id="IPR000109">
    <property type="entry name" value="POT_fam"/>
</dbReference>
<organism evidence="8 9">
    <name type="scientific">Heracleum sosnowskyi</name>
    <dbReference type="NCBI Taxonomy" id="360622"/>
    <lineage>
        <taxon>Eukaryota</taxon>
        <taxon>Viridiplantae</taxon>
        <taxon>Streptophyta</taxon>
        <taxon>Embryophyta</taxon>
        <taxon>Tracheophyta</taxon>
        <taxon>Spermatophyta</taxon>
        <taxon>Magnoliopsida</taxon>
        <taxon>eudicotyledons</taxon>
        <taxon>Gunneridae</taxon>
        <taxon>Pentapetalae</taxon>
        <taxon>asterids</taxon>
        <taxon>campanulids</taxon>
        <taxon>Apiales</taxon>
        <taxon>Apiaceae</taxon>
        <taxon>Apioideae</taxon>
        <taxon>apioid superclade</taxon>
        <taxon>Tordylieae</taxon>
        <taxon>Tordyliinae</taxon>
        <taxon>Heracleum</taxon>
    </lineage>
</organism>
<feature type="transmembrane region" description="Helical" evidence="7">
    <location>
        <begin position="51"/>
        <end position="70"/>
    </location>
</feature>
<evidence type="ECO:0000256" key="6">
    <source>
        <dbReference type="ARBA" id="ARBA00044504"/>
    </source>
</evidence>
<gene>
    <name evidence="8" type="ORF">POM88_013588</name>
</gene>
<keyword evidence="5 7" id="KW-0472">Membrane</keyword>
<evidence type="ECO:0000256" key="1">
    <source>
        <dbReference type="ARBA" id="ARBA00004141"/>
    </source>
</evidence>
<evidence type="ECO:0000313" key="8">
    <source>
        <dbReference type="EMBL" id="KAK1394532.1"/>
    </source>
</evidence>
<accession>A0AAD8N3F4</accession>
<dbReference type="SUPFAM" id="SSF103473">
    <property type="entry name" value="MFS general substrate transporter"/>
    <property type="match status" value="1"/>
</dbReference>
<feature type="transmembrane region" description="Helical" evidence="7">
    <location>
        <begin position="166"/>
        <end position="191"/>
    </location>
</feature>
<dbReference type="Proteomes" id="UP001237642">
    <property type="component" value="Unassembled WGS sequence"/>
</dbReference>
<comment type="subcellular location">
    <subcellularLocation>
        <location evidence="1">Membrane</location>
        <topology evidence="1">Multi-pass membrane protein</topology>
    </subcellularLocation>
</comment>
<dbReference type="GO" id="GO:0022857">
    <property type="term" value="F:transmembrane transporter activity"/>
    <property type="evidence" value="ECO:0007669"/>
    <property type="project" value="InterPro"/>
</dbReference>
<name>A0AAD8N3F4_9APIA</name>
<dbReference type="Pfam" id="PF00854">
    <property type="entry name" value="PTR2"/>
    <property type="match status" value="1"/>
</dbReference>
<dbReference type="PANTHER" id="PTHR11654">
    <property type="entry name" value="OLIGOPEPTIDE TRANSPORTER-RELATED"/>
    <property type="match status" value="1"/>
</dbReference>
<proteinExistence type="inferred from homology"/>
<evidence type="ECO:0000256" key="7">
    <source>
        <dbReference type="SAM" id="Phobius"/>
    </source>
</evidence>
<reference evidence="8" key="2">
    <citation type="submission" date="2023-05" db="EMBL/GenBank/DDBJ databases">
        <authorList>
            <person name="Schelkunov M.I."/>
        </authorList>
    </citation>
    <scope>NUCLEOTIDE SEQUENCE</scope>
    <source>
        <strain evidence="8">Hsosn_3</strain>
        <tissue evidence="8">Leaf</tissue>
    </source>
</reference>
<comment type="similarity">
    <text evidence="2">Belongs to the major facilitator superfamily. Proton-dependent oligopeptide transporter (POT/PTR) (TC 2.A.17) family.</text>
</comment>
<evidence type="ECO:0000313" key="9">
    <source>
        <dbReference type="Proteomes" id="UP001237642"/>
    </source>
</evidence>
<dbReference type="Gene3D" id="1.20.1250.20">
    <property type="entry name" value="MFS general substrate transporter like domains"/>
    <property type="match status" value="1"/>
</dbReference>
<evidence type="ECO:0000256" key="4">
    <source>
        <dbReference type="ARBA" id="ARBA00022989"/>
    </source>
</evidence>